<proteinExistence type="predicted"/>
<protein>
    <submittedName>
        <fullName evidence="2">ACT domain-containing protein</fullName>
    </submittedName>
</protein>
<feature type="domain" description="ACT" evidence="1">
    <location>
        <begin position="5"/>
        <end position="79"/>
    </location>
</feature>
<dbReference type="InterPro" id="IPR045865">
    <property type="entry name" value="ACT-like_dom_sf"/>
</dbReference>
<dbReference type="PANTHER" id="PTHR40099">
    <property type="entry name" value="ACETOLACTATE SYNTHASE, SMALL SUBUNIT"/>
    <property type="match status" value="1"/>
</dbReference>
<dbReference type="RefSeq" id="WP_204447838.1">
    <property type="nucleotide sequence ID" value="NZ_JACJKY010000022.1"/>
</dbReference>
<reference evidence="2" key="2">
    <citation type="journal article" date="2021" name="Sci. Rep.">
        <title>The distribution of antibiotic resistance genes in chicken gut microbiota commensals.</title>
        <authorList>
            <person name="Juricova H."/>
            <person name="Matiasovicova J."/>
            <person name="Kubasova T."/>
            <person name="Cejkova D."/>
            <person name="Rychlik I."/>
        </authorList>
    </citation>
    <scope>NUCLEOTIDE SEQUENCE</scope>
    <source>
        <strain evidence="2">An559</strain>
    </source>
</reference>
<dbReference type="Pfam" id="PF19571">
    <property type="entry name" value="ACT_8"/>
    <property type="match status" value="1"/>
</dbReference>
<gene>
    <name evidence="2" type="ORF">H6A12_11005</name>
</gene>
<organism evidence="2 3">
    <name type="scientific">Merdimmobilis hominis</name>
    <dbReference type="NCBI Taxonomy" id="2897707"/>
    <lineage>
        <taxon>Bacteria</taxon>
        <taxon>Bacillati</taxon>
        <taxon>Bacillota</taxon>
        <taxon>Clostridia</taxon>
        <taxon>Eubacteriales</taxon>
        <taxon>Oscillospiraceae</taxon>
        <taxon>Merdimmobilis</taxon>
    </lineage>
</organism>
<sequence>MTINQLSVFIENKRGRLAEITKILKENGVDIRALSIADTKEFGILRLIVNDAQKAADVLKEDGFTVSLTKVVAIGIDDRPGGLAAAMEVLRDNEISVEYMYAFISRSEDTAYVILRVANNEEAVRIFTENGFKVMCSDEF</sequence>
<evidence type="ECO:0000313" key="2">
    <source>
        <dbReference type="EMBL" id="MBM6921678.1"/>
    </source>
</evidence>
<dbReference type="CDD" id="cd04908">
    <property type="entry name" value="ACT_Bt0572_1"/>
    <property type="match status" value="1"/>
</dbReference>
<comment type="caution">
    <text evidence="2">The sequence shown here is derived from an EMBL/GenBank/DDBJ whole genome shotgun (WGS) entry which is preliminary data.</text>
</comment>
<accession>A0A938X8A2</accession>
<dbReference type="PROSITE" id="PS51671">
    <property type="entry name" value="ACT"/>
    <property type="match status" value="1"/>
</dbReference>
<name>A0A938X8A2_9FIRM</name>
<dbReference type="Gene3D" id="3.30.2130.10">
    <property type="entry name" value="VC0802-like"/>
    <property type="match status" value="1"/>
</dbReference>
<dbReference type="AlphaFoldDB" id="A0A938X8A2"/>
<keyword evidence="3" id="KW-1185">Reference proteome</keyword>
<dbReference type="CDD" id="cd04882">
    <property type="entry name" value="ACT_Bt0572_2"/>
    <property type="match status" value="1"/>
</dbReference>
<evidence type="ECO:0000259" key="1">
    <source>
        <dbReference type="PROSITE" id="PS51671"/>
    </source>
</evidence>
<dbReference type="EMBL" id="JACJKY010000022">
    <property type="protein sequence ID" value="MBM6921678.1"/>
    <property type="molecule type" value="Genomic_DNA"/>
</dbReference>
<dbReference type="SUPFAM" id="SSF55021">
    <property type="entry name" value="ACT-like"/>
    <property type="match status" value="2"/>
</dbReference>
<dbReference type="Proteomes" id="UP000774750">
    <property type="component" value="Unassembled WGS sequence"/>
</dbReference>
<dbReference type="InterPro" id="IPR045739">
    <property type="entry name" value="ACT_dom_pair"/>
</dbReference>
<reference evidence="2" key="1">
    <citation type="submission" date="2020-08" db="EMBL/GenBank/DDBJ databases">
        <authorList>
            <person name="Cejkova D."/>
            <person name="Kubasova T."/>
            <person name="Jahodarova E."/>
            <person name="Rychlik I."/>
        </authorList>
    </citation>
    <scope>NUCLEOTIDE SEQUENCE</scope>
    <source>
        <strain evidence="2">An559</strain>
    </source>
</reference>
<dbReference type="InterPro" id="IPR002912">
    <property type="entry name" value="ACT_dom"/>
</dbReference>
<evidence type="ECO:0000313" key="3">
    <source>
        <dbReference type="Proteomes" id="UP000774750"/>
    </source>
</evidence>
<dbReference type="PANTHER" id="PTHR40099:SF1">
    <property type="entry name" value="ACETOLACTATE SYNTHASE, SMALL SUBUNIT"/>
    <property type="match status" value="1"/>
</dbReference>